<dbReference type="SUPFAM" id="SSF48371">
    <property type="entry name" value="ARM repeat"/>
    <property type="match status" value="2"/>
</dbReference>
<dbReference type="AlphaFoldDB" id="A0A1B9GN21"/>
<dbReference type="GO" id="GO:0003723">
    <property type="term" value="F:RNA binding"/>
    <property type="evidence" value="ECO:0007669"/>
    <property type="project" value="InterPro"/>
</dbReference>
<dbReference type="Pfam" id="PF02854">
    <property type="entry name" value="MIF4G"/>
    <property type="match status" value="2"/>
</dbReference>
<feature type="domain" description="MIF4G" evidence="4">
    <location>
        <begin position="757"/>
        <end position="966"/>
    </location>
</feature>
<accession>A0A1B9GN21</accession>
<feature type="domain" description="MIF4G" evidence="4">
    <location>
        <begin position="551"/>
        <end position="743"/>
    </location>
</feature>
<dbReference type="InterPro" id="IPR007193">
    <property type="entry name" value="Upf2/Nmd2_C"/>
</dbReference>
<feature type="compositionally biased region" description="Basic and acidic residues" evidence="3">
    <location>
        <begin position="192"/>
        <end position="206"/>
    </location>
</feature>
<dbReference type="GO" id="GO:0000184">
    <property type="term" value="P:nuclear-transcribed mRNA catabolic process, nonsense-mediated decay"/>
    <property type="evidence" value="ECO:0007669"/>
    <property type="project" value="InterPro"/>
</dbReference>
<dbReference type="SMART" id="SM00543">
    <property type="entry name" value="MIF4G"/>
    <property type="match status" value="2"/>
</dbReference>
<dbReference type="InterPro" id="IPR003890">
    <property type="entry name" value="MIF4G-like_typ-3"/>
</dbReference>
<feature type="compositionally biased region" description="Low complexity" evidence="3">
    <location>
        <begin position="511"/>
        <end position="521"/>
    </location>
</feature>
<reference evidence="5 6" key="1">
    <citation type="submission" date="2013-07" db="EMBL/GenBank/DDBJ databases">
        <title>The Genome Sequence of Cryptococcus heveanensis BCC8398.</title>
        <authorList>
            <consortium name="The Broad Institute Genome Sequencing Platform"/>
            <person name="Cuomo C."/>
            <person name="Litvintseva A."/>
            <person name="Chen Y."/>
            <person name="Heitman J."/>
            <person name="Sun S."/>
            <person name="Springer D."/>
            <person name="Dromer F."/>
            <person name="Young S.K."/>
            <person name="Zeng Q."/>
            <person name="Gargeya S."/>
            <person name="Fitzgerald M."/>
            <person name="Abouelleil A."/>
            <person name="Alvarado L."/>
            <person name="Berlin A.M."/>
            <person name="Chapman S.B."/>
            <person name="Dewar J."/>
            <person name="Goldberg J."/>
            <person name="Griggs A."/>
            <person name="Gujja S."/>
            <person name="Hansen M."/>
            <person name="Howarth C."/>
            <person name="Imamovic A."/>
            <person name="Larimer J."/>
            <person name="McCowan C."/>
            <person name="Murphy C."/>
            <person name="Pearson M."/>
            <person name="Priest M."/>
            <person name="Roberts A."/>
            <person name="Saif S."/>
            <person name="Shea T."/>
            <person name="Sykes S."/>
            <person name="Wortman J."/>
            <person name="Nusbaum C."/>
            <person name="Birren B."/>
        </authorList>
    </citation>
    <scope>NUCLEOTIDE SEQUENCE [LARGE SCALE GENOMIC DNA]</scope>
    <source>
        <strain evidence="5 6">BCC8398</strain>
    </source>
</reference>
<keyword evidence="2" id="KW-0963">Cytoplasm</keyword>
<dbReference type="GO" id="GO:0035145">
    <property type="term" value="C:exon-exon junction complex"/>
    <property type="evidence" value="ECO:0007669"/>
    <property type="project" value="TreeGrafter"/>
</dbReference>
<dbReference type="OrthoDB" id="27832at2759"/>
<evidence type="ECO:0000313" key="6">
    <source>
        <dbReference type="Proteomes" id="UP000092666"/>
    </source>
</evidence>
<dbReference type="PANTHER" id="PTHR12839">
    <property type="entry name" value="NONSENSE-MEDIATED MRNA DECAY PROTEIN 2 UP-FRAMESHIFT SUPPRESSOR 2"/>
    <property type="match status" value="1"/>
</dbReference>
<dbReference type="FunFam" id="1.25.40.180:FF:000037">
    <property type="entry name" value="Nonsense-mediated mRNA decay factor (Upf2)"/>
    <property type="match status" value="1"/>
</dbReference>
<dbReference type="InterPro" id="IPR016024">
    <property type="entry name" value="ARM-type_fold"/>
</dbReference>
<feature type="region of interest" description="Disordered" evidence="3">
    <location>
        <begin position="185"/>
        <end position="206"/>
    </location>
</feature>
<protein>
    <recommendedName>
        <fullName evidence="4">MIF4G domain-containing protein</fullName>
    </recommendedName>
</protein>
<proteinExistence type="predicted"/>
<feature type="region of interest" description="Disordered" evidence="3">
    <location>
        <begin position="441"/>
        <end position="547"/>
    </location>
</feature>
<evidence type="ECO:0000256" key="3">
    <source>
        <dbReference type="SAM" id="MobiDB-lite"/>
    </source>
</evidence>
<feature type="region of interest" description="Disordered" evidence="3">
    <location>
        <begin position="986"/>
        <end position="1032"/>
    </location>
</feature>
<evidence type="ECO:0000256" key="1">
    <source>
        <dbReference type="ARBA" id="ARBA00004496"/>
    </source>
</evidence>
<feature type="compositionally biased region" description="Acidic residues" evidence="3">
    <location>
        <begin position="991"/>
        <end position="1001"/>
    </location>
</feature>
<dbReference type="STRING" id="1296120.A0A1B9GN21"/>
<dbReference type="Gene3D" id="4.10.80.160">
    <property type="match status" value="1"/>
</dbReference>
<organism evidence="5 6">
    <name type="scientific">Kwoniella heveanensis BCC8398</name>
    <dbReference type="NCBI Taxonomy" id="1296120"/>
    <lineage>
        <taxon>Eukaryota</taxon>
        <taxon>Fungi</taxon>
        <taxon>Dikarya</taxon>
        <taxon>Basidiomycota</taxon>
        <taxon>Agaricomycotina</taxon>
        <taxon>Tremellomycetes</taxon>
        <taxon>Tremellales</taxon>
        <taxon>Cryptococcaceae</taxon>
        <taxon>Kwoniella</taxon>
    </lineage>
</organism>
<sequence>MSGGNKLQLGEHKGEDELYQASILLVFDFIQQVVHQKPAYIPSSRKAGDIRRSLLTAMSTTAEYVAKYPRRKALLETVEKYWLDEARRPPGQLDASLKKHTTLLNKLKSSLLAGPAETFIKEIDGLTLTKYLEEIVVAVVEGAAKGKGDSEVAVDIILHLHTRLTPEFLPLLLPSLLAILSPPPSTTGALSKDAEKDKEKEDKERLSRQRPVLRIVAELAVIGAWAEGATKGATEVGKILKAFMTGDPSYNNLPLLSTFLKYYGRAYLGPNTSSVAKGREIDGSVNEAEGLPADVKELVPPEIQKKMRELFENYFNSASKTLVKGQIKLLEQDKRNHEAYIKSGEIFEDRQQAYEKMIRAVERLTTGVQTLADLLGLTPPVLPTAASLSKSGLQIVESASSFTVRDDGPIAGGIWDDEEERRFYEDLIDLKEVVPSGLLGIKESKGKSPEEGANGQDGQGQEGEEARRLAAQKAEEEDIRRQLEQMDLAPDAPVVDEPKATAAESQEMTRTDTASTAGTTALEVEADTNLGRPTHTEAAATDDDGLQSGPAARLTALFAALPEANNREVVDKLAIEFAFLNSKAARKRLINFIGEVPKQRTDLLPHYARFLATLDKYMPDVSNGVLDILDEELRYLQRKRHVRELDSVRLKNVRFYGELAKFKVARPYTILHVLKVFLDEFKFNVENIANLLESCGRFLLRYEGTAETAKRMVELMRRKQGNSHLDQRQQVMLENAFYMCNPPQRVAREVISLTPMQSFIQHILHDVLMKRTLDKVLKLLRKLHWEDSEVYDFIMSSFTNVHEIKFGNIPYLAALVYDLQRYHPEFGIAVVDQVMEDIRIGMEENIFKHNQKRIASVKYLGELYMYRVINASVIFESLWSFLSFGHADSMPIPGRDSPIDAVDDFFRVRLACTLLDTCGACFDKGSQARKLDQYLVMLQLYVTCKTELPMDVAFMLTDTLDTLRPKSPHLKTFHEAAAAVDELMAAGAGDPGDESASEDGSQDGGDRGAADEDNLEVDDADPMDGNEDDYDDVVLIREKDTQRDEMDEEAQADFDREFSKMLADTTDARRDQRKAAPPVFDTAVPVIRKQRADDQQMLDHPGTTNGHGAGQTQNGGGGQGMQFMLLSKKGNKQQMRSLDIPIDSTIAMNSRSYQAQSKAEQEQLKRLVLQNERRLERAEVAGESLS</sequence>
<dbReference type="EMBL" id="KI669508">
    <property type="protein sequence ID" value="OCF32418.1"/>
    <property type="molecule type" value="Genomic_DNA"/>
</dbReference>
<evidence type="ECO:0000256" key="2">
    <source>
        <dbReference type="ARBA" id="ARBA00022490"/>
    </source>
</evidence>
<dbReference type="Gene3D" id="1.25.40.180">
    <property type="match status" value="3"/>
</dbReference>
<reference evidence="6" key="2">
    <citation type="submission" date="2013-12" db="EMBL/GenBank/DDBJ databases">
        <title>Evolution of pathogenesis and genome organization in the Tremellales.</title>
        <authorList>
            <person name="Cuomo C."/>
            <person name="Litvintseva A."/>
            <person name="Heitman J."/>
            <person name="Chen Y."/>
            <person name="Sun S."/>
            <person name="Springer D."/>
            <person name="Dromer F."/>
            <person name="Young S."/>
            <person name="Zeng Q."/>
            <person name="Chapman S."/>
            <person name="Gujja S."/>
            <person name="Saif S."/>
            <person name="Birren B."/>
        </authorList>
    </citation>
    <scope>NUCLEOTIDE SEQUENCE [LARGE SCALE GENOMIC DNA]</scope>
    <source>
        <strain evidence="6">BCC8398</strain>
    </source>
</reference>
<gene>
    <name evidence="5" type="ORF">I316_05843</name>
</gene>
<feature type="compositionally biased region" description="Acidic residues" evidence="3">
    <location>
        <begin position="1011"/>
        <end position="1032"/>
    </location>
</feature>
<comment type="subcellular location">
    <subcellularLocation>
        <location evidence="1">Cytoplasm</location>
    </subcellularLocation>
</comment>
<feature type="region of interest" description="Disordered" evidence="3">
    <location>
        <begin position="1097"/>
        <end position="1122"/>
    </location>
</feature>
<feature type="compositionally biased region" description="Gly residues" evidence="3">
    <location>
        <begin position="1105"/>
        <end position="1120"/>
    </location>
</feature>
<name>A0A1B9GN21_9TREE</name>
<dbReference type="GO" id="GO:0005737">
    <property type="term" value="C:cytoplasm"/>
    <property type="evidence" value="ECO:0007669"/>
    <property type="project" value="UniProtKB-SubCell"/>
</dbReference>
<evidence type="ECO:0000259" key="4">
    <source>
        <dbReference type="SMART" id="SM00543"/>
    </source>
</evidence>
<dbReference type="PANTHER" id="PTHR12839:SF7">
    <property type="entry name" value="REGULATOR OF NONSENSE TRANSCRIPTS 2"/>
    <property type="match status" value="1"/>
</dbReference>
<keyword evidence="6" id="KW-1185">Reference proteome</keyword>
<dbReference type="InterPro" id="IPR039762">
    <property type="entry name" value="Nmd2/UPF2"/>
</dbReference>
<dbReference type="Pfam" id="PF04050">
    <property type="entry name" value="Upf2"/>
    <property type="match status" value="1"/>
</dbReference>
<dbReference type="Proteomes" id="UP000092666">
    <property type="component" value="Unassembled WGS sequence"/>
</dbReference>
<evidence type="ECO:0000313" key="5">
    <source>
        <dbReference type="EMBL" id="OCF32418.1"/>
    </source>
</evidence>